<dbReference type="GO" id="GO:0047355">
    <property type="term" value="F:CDP-glycerol glycerophosphotransferase activity"/>
    <property type="evidence" value="ECO:0007669"/>
    <property type="project" value="InterPro"/>
</dbReference>
<keyword evidence="2" id="KW-0436">Ligase</keyword>
<accession>A0A0U9HFX5</accession>
<dbReference type="EMBL" id="BBXV01000041">
    <property type="protein sequence ID" value="GAQ19160.1"/>
    <property type="molecule type" value="Genomic_DNA"/>
</dbReference>
<protein>
    <submittedName>
        <fullName evidence="2">Succinyl-CoA ligase</fullName>
    </submittedName>
</protein>
<dbReference type="RefSeq" id="WP_058950909.1">
    <property type="nucleotide sequence ID" value="NZ_BBXV01000041.1"/>
</dbReference>
<comment type="caution">
    <text evidence="2">The sequence shown here is derived from an EMBL/GenBank/DDBJ whole genome shotgun (WGS) entry which is preliminary data.</text>
</comment>
<organism evidence="2 3">
    <name type="scientific">Oceanobacillus picturae</name>
    <dbReference type="NCBI Taxonomy" id="171693"/>
    <lineage>
        <taxon>Bacteria</taxon>
        <taxon>Bacillati</taxon>
        <taxon>Bacillota</taxon>
        <taxon>Bacilli</taxon>
        <taxon>Bacillales</taxon>
        <taxon>Bacillaceae</taxon>
        <taxon>Oceanobacillus</taxon>
    </lineage>
</organism>
<dbReference type="GO" id="GO:0016020">
    <property type="term" value="C:membrane"/>
    <property type="evidence" value="ECO:0007669"/>
    <property type="project" value="InterPro"/>
</dbReference>
<feature type="coiled-coil region" evidence="1">
    <location>
        <begin position="58"/>
        <end position="112"/>
    </location>
</feature>
<dbReference type="Gene3D" id="3.40.50.12580">
    <property type="match status" value="1"/>
</dbReference>
<dbReference type="InterPro" id="IPR007554">
    <property type="entry name" value="Glycerophosphate_synth"/>
</dbReference>
<sequence length="501" mass="57880">MRYQIRNQILGIFPTIIDGINYIRKTDTINSHTVYQDILLALQTIRETLENSLSEDRLIFYKKQIVDLEETLEIKTRENKENKNTLKRLQRFKELLKNLEKSLEEEEEAKLEVLFLPYKYSMWDSLESVWKAANDDPKCDCYVMPIPYYERNNEGRLAEFHYEGRDFVSNGISIVSYKEYDVVKRKPDIIYFHNPYDGENLVTSVSPEFYSDNLKRYTDMLVYVPYFISGPYENAEQSASYCLNSGVLNAKKVIVQSEILKDVYIKNGVDGGKIVVLGSPKIDAVLKRDKDVILPLEWKEKIEGKKVVLLNNSIGNLLSTTNYYMEDLKNNIETILDNENIILIWRPHPLLEATIKSMRGELHEKFIELKKTFINSKNGILDESADGSRAFAVSDGMISDYSSLIQSYIMSGKPILIMGLSRKLKRKSLLSSDIFSCYFNEEINISSFLKMIIDNNDPEKGQRINDFEKSIVNTDGSCGLKVHTHIVDQMKGVLNFNLENK</sequence>
<dbReference type="OrthoDB" id="1662110at2"/>
<reference evidence="2 3" key="2">
    <citation type="journal article" date="2016" name="Genome Announc.">
        <title>Draft Genome Sequence of Oceanobacillus picturae Heshi-B3, Isolated from Fermented Rice Bran in a Traditional Japanese Seafood Dish.</title>
        <authorList>
            <person name="Akuzawa S."/>
            <person name="Nagaoka J."/>
            <person name="Kanekatsu M."/>
            <person name="Kanesaki Y."/>
            <person name="Suzuki T."/>
        </authorList>
    </citation>
    <scope>NUCLEOTIDE SEQUENCE [LARGE SCALE GENOMIC DNA]</scope>
    <source>
        <strain evidence="2 3">Heshi-B3</strain>
    </source>
</reference>
<dbReference type="SUPFAM" id="SSF53756">
    <property type="entry name" value="UDP-Glycosyltransferase/glycogen phosphorylase"/>
    <property type="match status" value="1"/>
</dbReference>
<keyword evidence="1" id="KW-0175">Coiled coil</keyword>
<dbReference type="GO" id="GO:0016874">
    <property type="term" value="F:ligase activity"/>
    <property type="evidence" value="ECO:0007669"/>
    <property type="project" value="UniProtKB-KW"/>
</dbReference>
<evidence type="ECO:0000313" key="3">
    <source>
        <dbReference type="Proteomes" id="UP000052946"/>
    </source>
</evidence>
<evidence type="ECO:0000313" key="2">
    <source>
        <dbReference type="EMBL" id="GAQ19160.1"/>
    </source>
</evidence>
<name>A0A0U9HFX5_9BACI</name>
<dbReference type="AlphaFoldDB" id="A0A0U9HFX5"/>
<gene>
    <name evidence="2" type="ORF">OPHB3_3122</name>
</gene>
<evidence type="ECO:0000256" key="1">
    <source>
        <dbReference type="SAM" id="Coils"/>
    </source>
</evidence>
<dbReference type="Pfam" id="PF04464">
    <property type="entry name" value="Glyphos_transf"/>
    <property type="match status" value="1"/>
</dbReference>
<dbReference type="Proteomes" id="UP000052946">
    <property type="component" value="Unassembled WGS sequence"/>
</dbReference>
<dbReference type="InterPro" id="IPR043148">
    <property type="entry name" value="TagF_C"/>
</dbReference>
<proteinExistence type="predicted"/>
<reference evidence="3" key="1">
    <citation type="submission" date="2015-07" db="EMBL/GenBank/DDBJ databases">
        <title>Draft Genome Sequence of Oceanobacillus picturae Heshi-B3 that Was Isolated from Fermented Rice Bran with Aging Salted Mackerel, Which Was Named Heshiko as Traditional Fermented Seafood in Japan.</title>
        <authorList>
            <person name="Akuzawa S."/>
            <person name="Nakagawa J."/>
            <person name="Kanekatsu T."/>
            <person name="Kanesaki Y."/>
            <person name="Suzuki T."/>
        </authorList>
    </citation>
    <scope>NUCLEOTIDE SEQUENCE [LARGE SCALE GENOMIC DNA]</scope>
    <source>
        <strain evidence="3">Heshi-B3</strain>
    </source>
</reference>